<evidence type="ECO:0000313" key="3">
    <source>
        <dbReference type="EMBL" id="QPC43673.1"/>
    </source>
</evidence>
<organism evidence="3 4">
    <name type="scientific">Kaustia mangrovi</name>
    <dbReference type="NCBI Taxonomy" id="2593653"/>
    <lineage>
        <taxon>Bacteria</taxon>
        <taxon>Pseudomonadati</taxon>
        <taxon>Pseudomonadota</taxon>
        <taxon>Alphaproteobacteria</taxon>
        <taxon>Hyphomicrobiales</taxon>
        <taxon>Parvibaculaceae</taxon>
        <taxon>Kaustia</taxon>
    </lineage>
</organism>
<feature type="domain" description="Glycosyl transferase family 1" evidence="1">
    <location>
        <begin position="193"/>
        <end position="344"/>
    </location>
</feature>
<evidence type="ECO:0000259" key="1">
    <source>
        <dbReference type="Pfam" id="PF00534"/>
    </source>
</evidence>
<reference evidence="3 4" key="1">
    <citation type="submission" date="2020-06" db="EMBL/GenBank/DDBJ databases">
        <title>Genome sequence of 2 isolates from Red Sea Mangroves.</title>
        <authorList>
            <person name="Sefrji F."/>
            <person name="Michoud G."/>
            <person name="Merlino G."/>
            <person name="Daffonchio D."/>
        </authorList>
    </citation>
    <scope>NUCLEOTIDE SEQUENCE [LARGE SCALE GENOMIC DNA]</scope>
    <source>
        <strain evidence="3 4">R1DC25</strain>
    </source>
</reference>
<feature type="domain" description="Glycosyltransferase subfamily 4-like N-terminal" evidence="2">
    <location>
        <begin position="17"/>
        <end position="176"/>
    </location>
</feature>
<evidence type="ECO:0000313" key="4">
    <source>
        <dbReference type="Proteomes" id="UP000593594"/>
    </source>
</evidence>
<proteinExistence type="predicted"/>
<protein>
    <submittedName>
        <fullName evidence="3">Glycosyltransferase</fullName>
    </submittedName>
</protein>
<dbReference type="GO" id="GO:0016757">
    <property type="term" value="F:glycosyltransferase activity"/>
    <property type="evidence" value="ECO:0007669"/>
    <property type="project" value="UniProtKB-ARBA"/>
</dbReference>
<dbReference type="SUPFAM" id="SSF53756">
    <property type="entry name" value="UDP-Glycosyltransferase/glycogen phosphorylase"/>
    <property type="match status" value="1"/>
</dbReference>
<evidence type="ECO:0000259" key="2">
    <source>
        <dbReference type="Pfam" id="PF13579"/>
    </source>
</evidence>
<dbReference type="AlphaFoldDB" id="A0A7S8C5B6"/>
<dbReference type="InterPro" id="IPR001296">
    <property type="entry name" value="Glyco_trans_1"/>
</dbReference>
<dbReference type="RefSeq" id="WP_213161036.1">
    <property type="nucleotide sequence ID" value="NZ_CP058214.1"/>
</dbReference>
<dbReference type="EMBL" id="CP058214">
    <property type="protein sequence ID" value="QPC43673.1"/>
    <property type="molecule type" value="Genomic_DNA"/>
</dbReference>
<keyword evidence="3" id="KW-0808">Transferase</keyword>
<dbReference type="Pfam" id="PF13579">
    <property type="entry name" value="Glyco_trans_4_4"/>
    <property type="match status" value="1"/>
</dbReference>
<gene>
    <name evidence="3" type="ORF">HW532_13840</name>
</gene>
<name>A0A7S8C5B6_9HYPH</name>
<dbReference type="PANTHER" id="PTHR12526:SF637">
    <property type="entry name" value="GLYCOSYLTRANSFERASE EPSF-RELATED"/>
    <property type="match status" value="1"/>
</dbReference>
<dbReference type="Pfam" id="PF00534">
    <property type="entry name" value="Glycos_transf_1"/>
    <property type="match status" value="1"/>
</dbReference>
<sequence length="400" mass="41799">MSASIGIVTGALSQAGGGVSEALRLLTGEFARQGVPATVYGLADTAGAPAPEGWPDSAAKAFPATGPRSFGYAGGMAQALLGGGHDLVHLHGIWGYPSIAAERWRRATGGPTVISPHGMLDPWALRNSHWKKVLAGALYQRGHLRRATCLHALCEAEAAAFRAYGLTGPIAVIPNGVELPGEPLGTPPPWAETLPAGARVLLFLGRIHPKKGLPALLEAWAEAMASRALPEDWVLAIAGWDQGGHEARLKAMASELGIAERVRFPGPQFGTAKRQSLERADAFVLPSLSEGLPMAVLEAWAHALPVLMTPQCNLPEGFAEDAALRADPTSASLADALGTLTAMTDAERRSMAGRGRALAAGRFGWPTVAAELRTLYDWALGGGVRPATVDPENSSRPDSP</sequence>
<dbReference type="Proteomes" id="UP000593594">
    <property type="component" value="Chromosome"/>
</dbReference>
<accession>A0A7S8C5B6</accession>
<dbReference type="PANTHER" id="PTHR12526">
    <property type="entry name" value="GLYCOSYLTRANSFERASE"/>
    <property type="match status" value="1"/>
</dbReference>
<dbReference type="Gene3D" id="3.40.50.2000">
    <property type="entry name" value="Glycogen Phosphorylase B"/>
    <property type="match status" value="2"/>
</dbReference>
<dbReference type="KEGG" id="kmn:HW532_13840"/>
<dbReference type="InterPro" id="IPR028098">
    <property type="entry name" value="Glyco_trans_4-like_N"/>
</dbReference>
<keyword evidence="4" id="KW-1185">Reference proteome</keyword>